<proteinExistence type="predicted"/>
<dbReference type="PANTHER" id="PTHR12126">
    <property type="entry name" value="NADH-UBIQUINONE OXIDOREDUCTASE 39 KDA SUBUNIT-RELATED"/>
    <property type="match status" value="1"/>
</dbReference>
<sequence length="312" mass="32959">MMDRLVVMFGGSGFLGRYIAQELLGSGARVRFAERDPRRAWYLKPLGNLGQTQFVAADVTHKDSVARAVQGADAVINLVGILSGKFDKVHVEGARNVAEAAAAAGVATFVHMSAIGASAQAESAYGRTKGLGEEAVRKAFPAATILRPSIVFGREDNFINRFAGLIRALPVLPVIRSQAKFQPVYAGDIARAAAKALLEDGHAGKAYELGGPHVLTMGELNAWIAKETGRHPLVADVPDALAGAMARFAGWLPGAPITWDQWLMLQKDNVAADTAEGLGAFGITPTPLAAVAPGWLVQYRRHGRFAGVKGAA</sequence>
<dbReference type="OrthoDB" id="9776313at2"/>
<protein>
    <submittedName>
        <fullName evidence="2">Complex I NDUFA9 subunit family protein</fullName>
    </submittedName>
</protein>
<dbReference type="InterPro" id="IPR001509">
    <property type="entry name" value="Epimerase_deHydtase"/>
</dbReference>
<dbReference type="AlphaFoldDB" id="A0A418WRM8"/>
<dbReference type="SUPFAM" id="SSF51735">
    <property type="entry name" value="NAD(P)-binding Rossmann-fold domains"/>
    <property type="match status" value="1"/>
</dbReference>
<dbReference type="InterPro" id="IPR051207">
    <property type="entry name" value="ComplexI_NDUFA9_subunit"/>
</dbReference>
<reference evidence="2 3" key="1">
    <citation type="submission" date="2018-09" db="EMBL/GenBank/DDBJ databases">
        <authorList>
            <person name="Zhu H."/>
        </authorList>
    </citation>
    <scope>NUCLEOTIDE SEQUENCE [LARGE SCALE GENOMIC DNA]</scope>
    <source>
        <strain evidence="2 3">K2R01-6</strain>
    </source>
</reference>
<dbReference type="InterPro" id="IPR036291">
    <property type="entry name" value="NAD(P)-bd_dom_sf"/>
</dbReference>
<dbReference type="EMBL" id="QYUM01000002">
    <property type="protein sequence ID" value="RJF93918.1"/>
    <property type="molecule type" value="Genomic_DNA"/>
</dbReference>
<dbReference type="PANTHER" id="PTHR12126:SF11">
    <property type="entry name" value="NADH DEHYDROGENASE [UBIQUINONE] 1 ALPHA SUBCOMPLEX SUBUNIT 9, MITOCHONDRIAL"/>
    <property type="match status" value="1"/>
</dbReference>
<gene>
    <name evidence="2" type="ORF">D3876_06495</name>
</gene>
<keyword evidence="3" id="KW-1185">Reference proteome</keyword>
<dbReference type="FunFam" id="3.40.50.720:FF:000702">
    <property type="entry name" value="NADH dehydrogenase (Ubiquinone)"/>
    <property type="match status" value="1"/>
</dbReference>
<dbReference type="CDD" id="cd05271">
    <property type="entry name" value="NDUFA9_like_SDR_a"/>
    <property type="match status" value="1"/>
</dbReference>
<dbReference type="Proteomes" id="UP000286100">
    <property type="component" value="Unassembled WGS sequence"/>
</dbReference>
<name>A0A418WRM8_9SPHN</name>
<evidence type="ECO:0000313" key="3">
    <source>
        <dbReference type="Proteomes" id="UP000286100"/>
    </source>
</evidence>
<dbReference type="GO" id="GO:0044877">
    <property type="term" value="F:protein-containing complex binding"/>
    <property type="evidence" value="ECO:0007669"/>
    <property type="project" value="TreeGrafter"/>
</dbReference>
<dbReference type="Gene3D" id="3.40.50.720">
    <property type="entry name" value="NAD(P)-binding Rossmann-like Domain"/>
    <property type="match status" value="1"/>
</dbReference>
<comment type="caution">
    <text evidence="2">The sequence shown here is derived from an EMBL/GenBank/DDBJ whole genome shotgun (WGS) entry which is preliminary data.</text>
</comment>
<evidence type="ECO:0000259" key="1">
    <source>
        <dbReference type="Pfam" id="PF01370"/>
    </source>
</evidence>
<accession>A0A418WRM8</accession>
<feature type="domain" description="NAD-dependent epimerase/dehydratase" evidence="1">
    <location>
        <begin position="6"/>
        <end position="210"/>
    </location>
</feature>
<organism evidence="2 3">
    <name type="scientific">Sphingomonas cavernae</name>
    <dbReference type="NCBI Taxonomy" id="2320861"/>
    <lineage>
        <taxon>Bacteria</taxon>
        <taxon>Pseudomonadati</taxon>
        <taxon>Pseudomonadota</taxon>
        <taxon>Alphaproteobacteria</taxon>
        <taxon>Sphingomonadales</taxon>
        <taxon>Sphingomonadaceae</taxon>
        <taxon>Sphingomonas</taxon>
    </lineage>
</organism>
<evidence type="ECO:0000313" key="2">
    <source>
        <dbReference type="EMBL" id="RJF93918.1"/>
    </source>
</evidence>
<dbReference type="Pfam" id="PF01370">
    <property type="entry name" value="Epimerase"/>
    <property type="match status" value="1"/>
</dbReference>